<name>A0A1G6GC39_BACOV</name>
<dbReference type="InterPro" id="IPR008928">
    <property type="entry name" value="6-hairpin_glycosidase_sf"/>
</dbReference>
<keyword evidence="5" id="KW-0732">Signal</keyword>
<evidence type="ECO:0000256" key="5">
    <source>
        <dbReference type="SAM" id="SignalP"/>
    </source>
</evidence>
<dbReference type="Proteomes" id="UP000424805">
    <property type="component" value="Unassembled WGS sequence"/>
</dbReference>
<feature type="signal peptide" evidence="5">
    <location>
        <begin position="1"/>
        <end position="19"/>
    </location>
</feature>
<gene>
    <name evidence="7" type="ORF">F3B85_18625</name>
    <name evidence="8" type="ORF">F3B90_17420</name>
    <name evidence="9" type="ORF">SAMN05192581_10875</name>
</gene>
<keyword evidence="1 9" id="KW-0378">Hydrolase</keyword>
<evidence type="ECO:0000313" key="10">
    <source>
        <dbReference type="Proteomes" id="UP000183670"/>
    </source>
</evidence>
<feature type="binding site" evidence="4">
    <location>
        <position position="264"/>
    </location>
    <ligand>
        <name>substrate</name>
    </ligand>
</feature>
<dbReference type="RefSeq" id="WP_004305724.1">
    <property type="nucleotide sequence ID" value="NZ_CABKQC010000007.1"/>
</dbReference>
<feature type="binding site" evidence="4">
    <location>
        <position position="147"/>
    </location>
    <ligand>
        <name>substrate</name>
    </ligand>
</feature>
<dbReference type="Pfam" id="PF16386">
    <property type="entry name" value="DUF4995"/>
    <property type="match status" value="1"/>
</dbReference>
<comment type="similarity">
    <text evidence="2">Belongs to the glycosyl hydrolase 88 family.</text>
</comment>
<dbReference type="InterPro" id="IPR052369">
    <property type="entry name" value="UG_Glycosaminoglycan_Hydrolase"/>
</dbReference>
<feature type="binding site" evidence="4">
    <location>
        <position position="392"/>
    </location>
    <ligand>
        <name>substrate</name>
    </ligand>
</feature>
<dbReference type="GO" id="GO:0052757">
    <property type="term" value="F:chondroitin hydrolase activity"/>
    <property type="evidence" value="ECO:0007669"/>
    <property type="project" value="TreeGrafter"/>
</dbReference>
<feature type="binding site" evidence="4">
    <location>
        <position position="280"/>
    </location>
    <ligand>
        <name>substrate</name>
    </ligand>
</feature>
<organism evidence="9 10">
    <name type="scientific">Bacteroides ovatus</name>
    <dbReference type="NCBI Taxonomy" id="28116"/>
    <lineage>
        <taxon>Bacteria</taxon>
        <taxon>Pseudomonadati</taxon>
        <taxon>Bacteroidota</taxon>
        <taxon>Bacteroidia</taxon>
        <taxon>Bacteroidales</taxon>
        <taxon>Bacteroidaceae</taxon>
        <taxon>Bacteroides</taxon>
    </lineage>
</organism>
<evidence type="ECO:0000256" key="4">
    <source>
        <dbReference type="PIRSR" id="PIRSR610905-2"/>
    </source>
</evidence>
<dbReference type="EMBL" id="FMYE01000087">
    <property type="protein sequence ID" value="SDB79551.1"/>
    <property type="molecule type" value="Genomic_DNA"/>
</dbReference>
<dbReference type="EMBL" id="VWFP01000018">
    <property type="protein sequence ID" value="KAA4624266.1"/>
    <property type="molecule type" value="Genomic_DNA"/>
</dbReference>
<dbReference type="PANTHER" id="PTHR36845:SF1">
    <property type="entry name" value="HYDROLASE, PUTATIVE (AFU_ORTHOLOGUE AFUA_7G05090)-RELATED"/>
    <property type="match status" value="1"/>
</dbReference>
<dbReference type="Gene3D" id="1.50.10.10">
    <property type="match status" value="1"/>
</dbReference>
<dbReference type="SUPFAM" id="SSF48208">
    <property type="entry name" value="Six-hairpin glycosidases"/>
    <property type="match status" value="1"/>
</dbReference>
<feature type="chain" id="PRO_5036535152" evidence="5">
    <location>
        <begin position="20"/>
        <end position="428"/>
    </location>
</feature>
<dbReference type="PROSITE" id="PS51257">
    <property type="entry name" value="PROKAR_LIPOPROTEIN"/>
    <property type="match status" value="1"/>
</dbReference>
<dbReference type="Pfam" id="PF07470">
    <property type="entry name" value="Glyco_hydro_88"/>
    <property type="match status" value="1"/>
</dbReference>
<dbReference type="GO" id="GO:0000272">
    <property type="term" value="P:polysaccharide catabolic process"/>
    <property type="evidence" value="ECO:0007669"/>
    <property type="project" value="TreeGrafter"/>
</dbReference>
<dbReference type="InterPro" id="IPR010905">
    <property type="entry name" value="Glyco_hydro_88"/>
</dbReference>
<dbReference type="InterPro" id="IPR032159">
    <property type="entry name" value="DUF4995"/>
</dbReference>
<evidence type="ECO:0000313" key="11">
    <source>
        <dbReference type="Proteomes" id="UP000424805"/>
    </source>
</evidence>
<feature type="binding site" evidence="4">
    <location>
        <position position="205"/>
    </location>
    <ligand>
        <name>substrate</name>
    </ligand>
</feature>
<feature type="active site" description="Proton donor" evidence="3">
    <location>
        <position position="205"/>
    </location>
</feature>
<dbReference type="Proteomes" id="UP000478493">
    <property type="component" value="Unassembled WGS sequence"/>
</dbReference>
<evidence type="ECO:0000256" key="1">
    <source>
        <dbReference type="ARBA" id="ARBA00022801"/>
    </source>
</evidence>
<feature type="binding site" evidence="4">
    <location>
        <position position="276"/>
    </location>
    <ligand>
        <name>substrate</name>
    </ligand>
</feature>
<proteinExistence type="inferred from homology"/>
<evidence type="ECO:0000313" key="7">
    <source>
        <dbReference type="EMBL" id="KAA4532172.1"/>
    </source>
</evidence>
<dbReference type="Proteomes" id="UP000183670">
    <property type="component" value="Unassembled WGS sequence"/>
</dbReference>
<evidence type="ECO:0000256" key="2">
    <source>
        <dbReference type="ARBA" id="ARBA00038358"/>
    </source>
</evidence>
<reference evidence="9 10" key="1">
    <citation type="submission" date="2016-10" db="EMBL/GenBank/DDBJ databases">
        <authorList>
            <person name="de Groot N.N."/>
        </authorList>
    </citation>
    <scope>NUCLEOTIDE SEQUENCE [LARGE SCALE GENOMIC DNA]</scope>
    <source>
        <strain evidence="9 10">NLAE-zl-C500</strain>
    </source>
</reference>
<evidence type="ECO:0000313" key="8">
    <source>
        <dbReference type="EMBL" id="KAA4624266.1"/>
    </source>
</evidence>
<evidence type="ECO:0000259" key="6">
    <source>
        <dbReference type="Pfam" id="PF16386"/>
    </source>
</evidence>
<dbReference type="InterPro" id="IPR012341">
    <property type="entry name" value="6hp_glycosidase-like_sf"/>
</dbReference>
<evidence type="ECO:0000313" key="12">
    <source>
        <dbReference type="Proteomes" id="UP000478493"/>
    </source>
</evidence>
<protein>
    <submittedName>
        <fullName evidence="7">Glucuronyl hydrolase</fullName>
    </submittedName>
    <submittedName>
        <fullName evidence="9">Glycosyl Hydrolase Family 88</fullName>
    </submittedName>
</protein>
<feature type="active site" description="Nucleophile" evidence="3">
    <location>
        <position position="147"/>
    </location>
</feature>
<dbReference type="EMBL" id="VWGP01000015">
    <property type="protein sequence ID" value="KAA4532172.1"/>
    <property type="molecule type" value="Genomic_DNA"/>
</dbReference>
<feature type="domain" description="DUF4995" evidence="6">
    <location>
        <begin position="4"/>
        <end position="75"/>
    </location>
</feature>
<accession>A0A1G6GC39</accession>
<evidence type="ECO:0000313" key="9">
    <source>
        <dbReference type="EMBL" id="SDB79551.1"/>
    </source>
</evidence>
<reference evidence="11 12" key="2">
    <citation type="journal article" date="2019" name="Nat. Med.">
        <title>A library of human gut bacterial isolates paired with longitudinal multiomics data enables mechanistic microbiome research.</title>
        <authorList>
            <person name="Poyet M."/>
            <person name="Groussin M."/>
            <person name="Gibbons S.M."/>
            <person name="Avila-Pacheco J."/>
            <person name="Jiang X."/>
            <person name="Kearney S.M."/>
            <person name="Perrotta A.R."/>
            <person name="Berdy B."/>
            <person name="Zhao S."/>
            <person name="Lieberman T.D."/>
            <person name="Swanson P.K."/>
            <person name="Smith M."/>
            <person name="Roesemann S."/>
            <person name="Alexander J.E."/>
            <person name="Rich S.A."/>
            <person name="Livny J."/>
            <person name="Vlamakis H."/>
            <person name="Clish C."/>
            <person name="Bullock K."/>
            <person name="Deik A."/>
            <person name="Scott J."/>
            <person name="Pierce K.A."/>
            <person name="Xavier R.J."/>
            <person name="Alm E.J."/>
        </authorList>
    </citation>
    <scope>NUCLEOTIDE SEQUENCE [LARGE SCALE GENOMIC DNA]</scope>
    <source>
        <strain evidence="8 11">BIOML-A15</strain>
        <strain evidence="7 12">BIOML-A41</strain>
    </source>
</reference>
<sequence length="428" mass="48390">MNNMKKKLVLFASVSIALAACQITPKEDYSWIKKGLDVASAQLQLSAEEVSGTGMLPRSIRTGYDMDFLCRQLERDSLTFKDSLRAQPTAEQLGKRRLCNVYDWTSGFFPGSLWYAYELTGNDTLKTQAIQYTNLLNPVRYYKGTHDLGFMVNCSYGNAERLSPNDTIAAVMRETADNLCGRFNDSIGAIRSWDFGTWNFPVIIDNMMNLDLLFNVAKATGDNKYKDIAIKHAMTTMHNHFRPDYTCWHVVSYNSDGTVERKQTHQGKNDDSSWARGQAWAVYGYTACFRETNDSIFLNFAKDIADMIMDRVKTDDAIPYWDYDAPVTKETPRDVSAAAVTASAMIELSTMVPDGQKYLDYAEKILKNLSSDAYLAKVGDNQGFILMHSVGSLPNGSEIDTPLNYADYYYLEALKRFMDLKGINYKDI</sequence>
<evidence type="ECO:0000256" key="3">
    <source>
        <dbReference type="PIRSR" id="PIRSR610905-1"/>
    </source>
</evidence>
<dbReference type="AlphaFoldDB" id="A0A1G6GC39"/>
<dbReference type="PANTHER" id="PTHR36845">
    <property type="entry name" value="HYDROLASE, PUTATIVE (AFU_ORTHOLOGUE AFUA_7G05090)-RELATED"/>
    <property type="match status" value="1"/>
</dbReference>